<organism evidence="13">
    <name type="scientific">Phaeophyceae sp</name>
    <dbReference type="NCBI Taxonomy" id="2249243"/>
    <lineage>
        <taxon>Eukaryota</taxon>
        <taxon>Sar</taxon>
        <taxon>Stramenopiles</taxon>
        <taxon>Ochrophyta</taxon>
        <taxon>PX clade</taxon>
        <taxon>Phaeophyceae</taxon>
    </lineage>
</organism>
<evidence type="ECO:0000256" key="9">
    <source>
        <dbReference type="ARBA" id="ARBA00023136"/>
    </source>
</evidence>
<accession>A0A8E8PF40</accession>
<dbReference type="InterPro" id="IPR023011">
    <property type="entry name" value="ATP_synth_F0_asu_AS"/>
</dbReference>
<dbReference type="InterPro" id="IPR045083">
    <property type="entry name" value="ATP_synth_F0_asu_bact/mt"/>
</dbReference>
<keyword evidence="7 12" id="KW-1133">Transmembrane helix</keyword>
<geneLocation type="mitochondrion" evidence="13"/>
<evidence type="ECO:0000256" key="12">
    <source>
        <dbReference type="SAM" id="Phobius"/>
    </source>
</evidence>
<keyword evidence="6" id="KW-0375">Hydrogen ion transport</keyword>
<keyword evidence="10" id="KW-0066">ATP synthesis</keyword>
<evidence type="ECO:0000256" key="10">
    <source>
        <dbReference type="ARBA" id="ARBA00023310"/>
    </source>
</evidence>
<evidence type="ECO:0000256" key="2">
    <source>
        <dbReference type="ARBA" id="ARBA00006810"/>
    </source>
</evidence>
<dbReference type="EMBL" id="MT747832">
    <property type="protein sequence ID" value="QWE51006.1"/>
    <property type="molecule type" value="Genomic_DNA"/>
</dbReference>
<evidence type="ECO:0000256" key="7">
    <source>
        <dbReference type="ARBA" id="ARBA00022989"/>
    </source>
</evidence>
<dbReference type="HAMAP" id="MF_01393">
    <property type="entry name" value="ATP_synth_a_bact"/>
    <property type="match status" value="1"/>
</dbReference>
<dbReference type="Gene3D" id="1.20.120.220">
    <property type="entry name" value="ATP synthase, F0 complex, subunit A"/>
    <property type="match status" value="1"/>
</dbReference>
<keyword evidence="8" id="KW-0406">Ion transport</keyword>
<reference evidence="13" key="1">
    <citation type="journal article" date="2021" name="Eur. J. Phycol.">
        <title>High-throughput sequencing of the kelp Alaria (Phaeophyceae) reveals epi-endobiotic associations, including a likely phaeophycean parasite.</title>
        <authorList>
            <person name="Bringloe T.T."/>
            <person name="Sauermann R."/>
            <person name="Krause-Jensen D."/>
            <person name="Olesen B."/>
            <person name="Klimova A."/>
            <person name="Klochkova T.A."/>
            <person name="Verbruggen H."/>
        </authorList>
    </citation>
    <scope>NUCLEOTIDE SEQUENCE</scope>
</reference>
<dbReference type="SUPFAM" id="SSF81336">
    <property type="entry name" value="F1F0 ATP synthase subunit A"/>
    <property type="match status" value="1"/>
</dbReference>
<gene>
    <name evidence="13" type="primary">atp6</name>
</gene>
<dbReference type="GO" id="GO:0005743">
    <property type="term" value="C:mitochondrial inner membrane"/>
    <property type="evidence" value="ECO:0007669"/>
    <property type="project" value="UniProtKB-SubCell"/>
</dbReference>
<keyword evidence="4" id="KW-0138">CF(0)</keyword>
<dbReference type="Pfam" id="PF00119">
    <property type="entry name" value="ATP-synt_A"/>
    <property type="match status" value="1"/>
</dbReference>
<name>A0A8E8PF40_9PHAE</name>
<evidence type="ECO:0000313" key="13">
    <source>
        <dbReference type="EMBL" id="QWE51006.1"/>
    </source>
</evidence>
<dbReference type="PROSITE" id="PS00449">
    <property type="entry name" value="ATPASE_A"/>
    <property type="match status" value="1"/>
</dbReference>
<evidence type="ECO:0000256" key="1">
    <source>
        <dbReference type="ARBA" id="ARBA00004141"/>
    </source>
</evidence>
<feature type="transmembrane region" description="Helical" evidence="12">
    <location>
        <begin position="144"/>
        <end position="168"/>
    </location>
</feature>
<feature type="transmembrane region" description="Helical" evidence="12">
    <location>
        <begin position="28"/>
        <end position="53"/>
    </location>
</feature>
<feature type="transmembrane region" description="Helical" evidence="12">
    <location>
        <begin position="211"/>
        <end position="235"/>
    </location>
</feature>
<dbReference type="PANTHER" id="PTHR11410:SF0">
    <property type="entry name" value="ATP SYNTHASE SUBUNIT A"/>
    <property type="match status" value="1"/>
</dbReference>
<evidence type="ECO:0000256" key="8">
    <source>
        <dbReference type="ARBA" id="ARBA00023065"/>
    </source>
</evidence>
<dbReference type="CDD" id="cd00310">
    <property type="entry name" value="ATP-synt_Fo_a_6"/>
    <property type="match status" value="1"/>
</dbReference>
<dbReference type="PRINTS" id="PR00123">
    <property type="entry name" value="ATPASEA"/>
</dbReference>
<dbReference type="AlphaFoldDB" id="A0A8E8PF40"/>
<feature type="transmembrane region" description="Helical" evidence="12">
    <location>
        <begin position="119"/>
        <end position="138"/>
    </location>
</feature>
<keyword evidence="9 12" id="KW-0472">Membrane</keyword>
<evidence type="ECO:0000256" key="11">
    <source>
        <dbReference type="RuleBase" id="RU004450"/>
    </source>
</evidence>
<sequence>MFSSPLEQFLLLPLTNTGMGPLDFSLNLALFSIVINFSTILPIAIGGGLLGFAVVPGLWDVSVEGLYLGVAELIIDSVGVVGQKYFPFLFTIYTFILFSNLAGLVPYSLNITSHFIQTAVLSLLVFSGLVFICLRTYGTRAISLLLPSGTSLGLGFILVPLEIISFLFKPLSLAVRLFANMMAGHTLLKVLVGFSWALLVEGTDLFLVGHITPLILLVILYLLELAVAIIQSYVFSVLSTIYLKDAINLH</sequence>
<comment type="subcellular location">
    <subcellularLocation>
        <location evidence="1">Membrane</location>
        <topology evidence="1">Multi-pass membrane protein</topology>
    </subcellularLocation>
    <subcellularLocation>
        <location evidence="11">Mitochondrion inner membrane</location>
        <topology evidence="11">Multi-pass membrane protein</topology>
    </subcellularLocation>
</comment>
<comment type="similarity">
    <text evidence="2">Belongs to the ATPase A chain family.</text>
</comment>
<keyword evidence="3" id="KW-0813">Transport</keyword>
<dbReference type="InterPro" id="IPR035908">
    <property type="entry name" value="F0_ATP_A_sf"/>
</dbReference>
<evidence type="ECO:0000256" key="3">
    <source>
        <dbReference type="ARBA" id="ARBA00022448"/>
    </source>
</evidence>
<dbReference type="NCBIfam" id="TIGR01131">
    <property type="entry name" value="ATP_synt_6_or_A"/>
    <property type="match status" value="1"/>
</dbReference>
<dbReference type="PANTHER" id="PTHR11410">
    <property type="entry name" value="ATP SYNTHASE SUBUNIT A"/>
    <property type="match status" value="1"/>
</dbReference>
<dbReference type="GO" id="GO:0046933">
    <property type="term" value="F:proton-transporting ATP synthase activity, rotational mechanism"/>
    <property type="evidence" value="ECO:0007669"/>
    <property type="project" value="TreeGrafter"/>
</dbReference>
<evidence type="ECO:0000256" key="4">
    <source>
        <dbReference type="ARBA" id="ARBA00022547"/>
    </source>
</evidence>
<proteinExistence type="inferred from homology"/>
<feature type="transmembrane region" description="Helical" evidence="12">
    <location>
        <begin position="88"/>
        <end position="107"/>
    </location>
</feature>
<feature type="transmembrane region" description="Helical" evidence="12">
    <location>
        <begin position="177"/>
        <end position="199"/>
    </location>
</feature>
<keyword evidence="5 12" id="KW-0812">Transmembrane</keyword>
<dbReference type="InterPro" id="IPR000568">
    <property type="entry name" value="ATP_synth_F0_asu"/>
</dbReference>
<dbReference type="GO" id="GO:0045259">
    <property type="term" value="C:proton-transporting ATP synthase complex"/>
    <property type="evidence" value="ECO:0007669"/>
    <property type="project" value="UniProtKB-KW"/>
</dbReference>
<evidence type="ECO:0000256" key="5">
    <source>
        <dbReference type="ARBA" id="ARBA00022692"/>
    </source>
</evidence>
<protein>
    <recommendedName>
        <fullName evidence="11">ATP synthase subunit a</fullName>
    </recommendedName>
</protein>
<evidence type="ECO:0000256" key="6">
    <source>
        <dbReference type="ARBA" id="ARBA00022781"/>
    </source>
</evidence>
<keyword evidence="13" id="KW-0496">Mitochondrion</keyword>